<evidence type="ECO:0000313" key="3">
    <source>
        <dbReference type="Proteomes" id="UP000500857"/>
    </source>
</evidence>
<organism evidence="2 3">
    <name type="scientific">Oxynema aestuarii AP17</name>
    <dbReference type="NCBI Taxonomy" id="2064643"/>
    <lineage>
        <taxon>Bacteria</taxon>
        <taxon>Bacillati</taxon>
        <taxon>Cyanobacteriota</taxon>
        <taxon>Cyanophyceae</taxon>
        <taxon>Oscillatoriophycideae</taxon>
        <taxon>Oscillatoriales</taxon>
        <taxon>Oscillatoriaceae</taxon>
        <taxon>Oxynema</taxon>
        <taxon>Oxynema aestuarii</taxon>
    </lineage>
</organism>
<gene>
    <name evidence="2" type="ORF">HCG48_01000</name>
</gene>
<feature type="region of interest" description="Disordered" evidence="1">
    <location>
        <begin position="1"/>
        <end position="54"/>
    </location>
</feature>
<feature type="compositionally biased region" description="Polar residues" evidence="1">
    <location>
        <begin position="1"/>
        <end position="11"/>
    </location>
</feature>
<evidence type="ECO:0000256" key="1">
    <source>
        <dbReference type="SAM" id="MobiDB-lite"/>
    </source>
</evidence>
<dbReference type="RefSeq" id="WP_168567496.1">
    <property type="nucleotide sequence ID" value="NZ_CP051167.1"/>
</dbReference>
<dbReference type="KEGG" id="oxy:HCG48_01000"/>
<dbReference type="AlphaFoldDB" id="A0A6H1TVI3"/>
<reference evidence="2 3" key="1">
    <citation type="submission" date="2020-04" db="EMBL/GenBank/DDBJ databases">
        <authorList>
            <person name="Basu S."/>
            <person name="Maruthanayagam V."/>
            <person name="Chakraborty S."/>
            <person name="Pramanik A."/>
            <person name="Mukherjee J."/>
            <person name="Brink B."/>
        </authorList>
    </citation>
    <scope>NUCLEOTIDE SEQUENCE [LARGE SCALE GENOMIC DNA]</scope>
    <source>
        <strain evidence="2 3">AP17</strain>
    </source>
</reference>
<proteinExistence type="predicted"/>
<name>A0A6H1TVI3_9CYAN</name>
<evidence type="ECO:0000313" key="2">
    <source>
        <dbReference type="EMBL" id="QIZ69339.1"/>
    </source>
</evidence>
<dbReference type="EMBL" id="CP051167">
    <property type="protein sequence ID" value="QIZ69339.1"/>
    <property type="molecule type" value="Genomic_DNA"/>
</dbReference>
<keyword evidence="3" id="KW-1185">Reference proteome</keyword>
<dbReference type="Proteomes" id="UP000500857">
    <property type="component" value="Chromosome"/>
</dbReference>
<accession>A0A6H1TVI3</accession>
<sequence length="54" mass="5951">MTPGRHSTGTRSGAVAPIPEPQGRRSPLSHKSLQPCPRNNFRDRRPSFSCPLNP</sequence>
<protein>
    <submittedName>
        <fullName evidence="2">Uncharacterized protein</fullName>
    </submittedName>
</protein>